<accession>A0A165NDT7</accession>
<dbReference type="AlphaFoldDB" id="A0A165NDT7"/>
<organism evidence="1 2">
    <name type="scientific">Daedalea quercina L-15889</name>
    <dbReference type="NCBI Taxonomy" id="1314783"/>
    <lineage>
        <taxon>Eukaryota</taxon>
        <taxon>Fungi</taxon>
        <taxon>Dikarya</taxon>
        <taxon>Basidiomycota</taxon>
        <taxon>Agaricomycotina</taxon>
        <taxon>Agaricomycetes</taxon>
        <taxon>Polyporales</taxon>
        <taxon>Fomitopsis</taxon>
    </lineage>
</organism>
<keyword evidence="2" id="KW-1185">Reference proteome</keyword>
<dbReference type="OrthoDB" id="2506088at2759"/>
<name>A0A165NDT7_9APHY</name>
<evidence type="ECO:0000313" key="2">
    <source>
        <dbReference type="Proteomes" id="UP000076727"/>
    </source>
</evidence>
<feature type="non-terminal residue" evidence="1">
    <location>
        <position position="68"/>
    </location>
</feature>
<protein>
    <submittedName>
        <fullName evidence="1">Uncharacterized protein</fullName>
    </submittedName>
</protein>
<sequence length="68" mass="7920">KHKFHILLHLPDHIRRFGPSLLFSTERYESFNHIFCLCLIHSNRQAPSRDIATAFAHQARCRHIVTGG</sequence>
<feature type="non-terminal residue" evidence="1">
    <location>
        <position position="1"/>
    </location>
</feature>
<dbReference type="STRING" id="1314783.A0A165NDT7"/>
<dbReference type="EMBL" id="KV429083">
    <property type="protein sequence ID" value="KZT66849.1"/>
    <property type="molecule type" value="Genomic_DNA"/>
</dbReference>
<proteinExistence type="predicted"/>
<reference evidence="1 2" key="1">
    <citation type="journal article" date="2016" name="Mol. Biol. Evol.">
        <title>Comparative Genomics of Early-Diverging Mushroom-Forming Fungi Provides Insights into the Origins of Lignocellulose Decay Capabilities.</title>
        <authorList>
            <person name="Nagy L.G."/>
            <person name="Riley R."/>
            <person name="Tritt A."/>
            <person name="Adam C."/>
            <person name="Daum C."/>
            <person name="Floudas D."/>
            <person name="Sun H."/>
            <person name="Yadav J.S."/>
            <person name="Pangilinan J."/>
            <person name="Larsson K.H."/>
            <person name="Matsuura K."/>
            <person name="Barry K."/>
            <person name="Labutti K."/>
            <person name="Kuo R."/>
            <person name="Ohm R.A."/>
            <person name="Bhattacharya S.S."/>
            <person name="Shirouzu T."/>
            <person name="Yoshinaga Y."/>
            <person name="Martin F.M."/>
            <person name="Grigoriev I.V."/>
            <person name="Hibbett D.S."/>
        </authorList>
    </citation>
    <scope>NUCLEOTIDE SEQUENCE [LARGE SCALE GENOMIC DNA]</scope>
    <source>
        <strain evidence="1 2">L-15889</strain>
    </source>
</reference>
<evidence type="ECO:0000313" key="1">
    <source>
        <dbReference type="EMBL" id="KZT66849.1"/>
    </source>
</evidence>
<dbReference type="Proteomes" id="UP000076727">
    <property type="component" value="Unassembled WGS sequence"/>
</dbReference>
<gene>
    <name evidence="1" type="ORF">DAEQUDRAFT_646394</name>
</gene>